<evidence type="ECO:0000313" key="3">
    <source>
        <dbReference type="EMBL" id="AQS52237.1"/>
    </source>
</evidence>
<keyword evidence="1" id="KW-0238">DNA-binding</keyword>
<reference evidence="4" key="3">
    <citation type="journal article" date="2021" name="PeerJ">
        <title>Extensive microbial diversity within the chicken gut microbiome revealed by metagenomics and culture.</title>
        <authorList>
            <person name="Gilroy R."/>
            <person name="Ravi A."/>
            <person name="Getino M."/>
            <person name="Pursley I."/>
            <person name="Horton D.L."/>
            <person name="Alikhan N.F."/>
            <person name="Baker D."/>
            <person name="Gharbi K."/>
            <person name="Hall N."/>
            <person name="Watson M."/>
            <person name="Adriaenssens E.M."/>
            <person name="Foster-Nyarko E."/>
            <person name="Jarju S."/>
            <person name="Secka A."/>
            <person name="Antonio M."/>
            <person name="Oren A."/>
            <person name="Chaudhuri R.R."/>
            <person name="La Ragione R."/>
            <person name="Hildebrand F."/>
            <person name="Pallen M.J."/>
        </authorList>
    </citation>
    <scope>NUCLEOTIDE SEQUENCE</scope>
    <source>
        <strain evidence="4">CHK175-13533</strain>
    </source>
</reference>
<dbReference type="EMBL" id="CP019697">
    <property type="protein sequence ID" value="AQS52237.1"/>
    <property type="molecule type" value="Genomic_DNA"/>
</dbReference>
<dbReference type="InterPro" id="IPR047057">
    <property type="entry name" value="MerR_fam"/>
</dbReference>
<dbReference type="GO" id="GO:0003677">
    <property type="term" value="F:DNA binding"/>
    <property type="evidence" value="ECO:0007669"/>
    <property type="project" value="UniProtKB-KW"/>
</dbReference>
<dbReference type="KEGG" id="phn:PAEH1_13130"/>
<evidence type="ECO:0000259" key="2">
    <source>
        <dbReference type="PROSITE" id="PS50937"/>
    </source>
</evidence>
<gene>
    <name evidence="4" type="primary">cadR</name>
    <name evidence="5" type="ORF">GGR41_002254</name>
    <name evidence="4" type="ORF">K8U84_05840</name>
    <name evidence="3" type="ORF">PAEH1_13130</name>
</gene>
<evidence type="ECO:0000313" key="6">
    <source>
        <dbReference type="Proteomes" id="UP000189369"/>
    </source>
</evidence>
<reference evidence="5 7" key="2">
    <citation type="submission" date="2020-03" db="EMBL/GenBank/DDBJ databases">
        <title>Genomic Encyclopedia of Type Strains, Phase IV (KMG-IV): sequencing the most valuable type-strain genomes for metagenomic binning, comparative biology and taxonomic classification.</title>
        <authorList>
            <person name="Goeker M."/>
        </authorList>
    </citation>
    <scope>NUCLEOTIDE SEQUENCE [LARGE SCALE GENOMIC DNA]</scope>
    <source>
        <strain evidence="5 7">DSM 26613</strain>
    </source>
</reference>
<dbReference type="PANTHER" id="PTHR30204">
    <property type="entry name" value="REDOX-CYCLING DRUG-SENSING TRANSCRIPTIONAL ACTIVATOR SOXR"/>
    <property type="match status" value="1"/>
</dbReference>
<dbReference type="InterPro" id="IPR000551">
    <property type="entry name" value="MerR-type_HTH_dom"/>
</dbReference>
<reference evidence="3 6" key="1">
    <citation type="submission" date="2017-01" db="EMBL/GenBank/DDBJ databases">
        <title>Complete Genome Sequence of Paenalcaligenes hominis, Isolated from a paraplegic Patient with neurogenic bladder.</title>
        <authorList>
            <person name="Mukhopadhyay R."/>
            <person name="Joaquin J."/>
            <person name="Hogue R."/>
            <person name="Kilaru A."/>
            <person name="Jospin G."/>
            <person name="Mars K."/>
            <person name="Eisen J.A."/>
            <person name="Chaturvedi V."/>
        </authorList>
    </citation>
    <scope>NUCLEOTIDE SEQUENCE [LARGE SCALE GENOMIC DNA]</scope>
    <source>
        <strain evidence="3 6">15S00501</strain>
    </source>
</reference>
<dbReference type="SMART" id="SM00422">
    <property type="entry name" value="HTH_MERR"/>
    <property type="match status" value="1"/>
</dbReference>
<dbReference type="EMBL" id="JAATIZ010000004">
    <property type="protein sequence ID" value="NJB65999.1"/>
    <property type="molecule type" value="Genomic_DNA"/>
</dbReference>
<organism evidence="3 6">
    <name type="scientific">Paenalcaligenes hominis</name>
    <dbReference type="NCBI Taxonomy" id="643674"/>
    <lineage>
        <taxon>Bacteria</taxon>
        <taxon>Pseudomonadati</taxon>
        <taxon>Pseudomonadota</taxon>
        <taxon>Betaproteobacteria</taxon>
        <taxon>Burkholderiales</taxon>
        <taxon>Alcaligenaceae</taxon>
        <taxon>Paenalcaligenes</taxon>
    </lineage>
</organism>
<dbReference type="PROSITE" id="PS00552">
    <property type="entry name" value="HTH_MERR_1"/>
    <property type="match status" value="1"/>
</dbReference>
<dbReference type="NCBIfam" id="TIGR02047">
    <property type="entry name" value="CadR-PbrR"/>
    <property type="match status" value="1"/>
</dbReference>
<name>A0A1U9K2G5_9BURK</name>
<evidence type="ECO:0000313" key="4">
    <source>
        <dbReference type="EMBL" id="HJH24058.1"/>
    </source>
</evidence>
<accession>A0A1U9K2G5</accession>
<evidence type="ECO:0000313" key="7">
    <source>
        <dbReference type="Proteomes" id="UP000783934"/>
    </source>
</evidence>
<dbReference type="AlphaFoldDB" id="A0A1U9K2G5"/>
<protein>
    <submittedName>
        <fullName evidence="3">Cd(II)/Pb(II)-responsive transcriptional regulator</fullName>
    </submittedName>
</protein>
<sequence length="141" mass="16336">MKIGELAEQTNCSPETIRYYEKINLLPEPQRSDNNYRHYGPLHKERLRFIRNCRSLDMTHEEIRHLLQFIAHPEAGCEPVTAVISDHLHHVDVRIEELTQLRQQLLQLKAACAHENPDQACGILDQISNMDPLPDNETHLG</sequence>
<dbReference type="GO" id="GO:0045893">
    <property type="term" value="P:positive regulation of DNA-templated transcription"/>
    <property type="evidence" value="ECO:0007669"/>
    <property type="project" value="InterPro"/>
</dbReference>
<dbReference type="OrthoDB" id="9808480at2"/>
<dbReference type="GO" id="GO:0046872">
    <property type="term" value="F:metal ion binding"/>
    <property type="evidence" value="ECO:0007669"/>
    <property type="project" value="InterPro"/>
</dbReference>
<dbReference type="Pfam" id="PF13411">
    <property type="entry name" value="MerR_1"/>
    <property type="match status" value="1"/>
</dbReference>
<dbReference type="Proteomes" id="UP000189369">
    <property type="component" value="Chromosome"/>
</dbReference>
<evidence type="ECO:0000256" key="1">
    <source>
        <dbReference type="ARBA" id="ARBA00023125"/>
    </source>
</evidence>
<dbReference type="Gene3D" id="1.10.1660.10">
    <property type="match status" value="1"/>
</dbReference>
<dbReference type="InterPro" id="IPR009061">
    <property type="entry name" value="DNA-bd_dom_put_sf"/>
</dbReference>
<reference evidence="4" key="4">
    <citation type="submission" date="2021-09" db="EMBL/GenBank/DDBJ databases">
        <authorList>
            <person name="Gilroy R."/>
        </authorList>
    </citation>
    <scope>NUCLEOTIDE SEQUENCE</scope>
    <source>
        <strain evidence="4">CHK175-13533</strain>
    </source>
</reference>
<keyword evidence="7" id="KW-1185">Reference proteome</keyword>
<dbReference type="EMBL" id="DYTQ01000069">
    <property type="protein sequence ID" value="HJH24058.1"/>
    <property type="molecule type" value="Genomic_DNA"/>
</dbReference>
<dbReference type="Proteomes" id="UP000700248">
    <property type="component" value="Unassembled WGS sequence"/>
</dbReference>
<dbReference type="PANTHER" id="PTHR30204:SF92">
    <property type="entry name" value="HTH-TYPE TRANSCRIPTIONAL REGULATOR ZNTR"/>
    <property type="match status" value="1"/>
</dbReference>
<dbReference type="PRINTS" id="PR00040">
    <property type="entry name" value="HTHMERR"/>
</dbReference>
<proteinExistence type="predicted"/>
<feature type="domain" description="HTH merR-type" evidence="2">
    <location>
        <begin position="1"/>
        <end position="69"/>
    </location>
</feature>
<dbReference type="PROSITE" id="PS50937">
    <property type="entry name" value="HTH_MERR_2"/>
    <property type="match status" value="1"/>
</dbReference>
<dbReference type="InterPro" id="IPR011791">
    <property type="entry name" value="CadR-PbrR"/>
</dbReference>
<dbReference type="STRING" id="643674.PAEH1_13130"/>
<dbReference type="SUPFAM" id="SSF46955">
    <property type="entry name" value="Putative DNA-binding domain"/>
    <property type="match status" value="1"/>
</dbReference>
<dbReference type="Proteomes" id="UP000783934">
    <property type="component" value="Unassembled WGS sequence"/>
</dbReference>
<evidence type="ECO:0000313" key="5">
    <source>
        <dbReference type="EMBL" id="NJB65999.1"/>
    </source>
</evidence>
<dbReference type="GO" id="GO:0003700">
    <property type="term" value="F:DNA-binding transcription factor activity"/>
    <property type="evidence" value="ECO:0007669"/>
    <property type="project" value="InterPro"/>
</dbReference>
<dbReference type="RefSeq" id="WP_077734905.1">
    <property type="nucleotide sequence ID" value="NZ_BMCQ01000005.1"/>
</dbReference>